<dbReference type="PANTHER" id="PTHR33514:SF13">
    <property type="entry name" value="PROTEIN ABCI12, CHLOROPLASTIC"/>
    <property type="match status" value="1"/>
</dbReference>
<dbReference type="EMBL" id="AP011529">
    <property type="protein sequence ID" value="BAI80461.1"/>
    <property type="molecule type" value="Genomic_DNA"/>
</dbReference>
<comment type="subcellular location">
    <subcellularLocation>
        <location evidence="1">Membrane</location>
        <topology evidence="1">Multi-pass membrane protein</topology>
    </subcellularLocation>
</comment>
<gene>
    <name evidence="6" type="ordered locus">DEFDS_0989</name>
</gene>
<keyword evidence="7" id="KW-1185">Reference proteome</keyword>
<evidence type="ECO:0000256" key="4">
    <source>
        <dbReference type="ARBA" id="ARBA00023136"/>
    </source>
</evidence>
<reference evidence="6 7" key="1">
    <citation type="journal article" date="2010" name="DNA Res.">
        <title>Bacterial lifestyle in a deep-sea hydrothermal vent chimney revealed by the genome sequence of the thermophilic bacterium Deferribacter desulfuricans SSM1.</title>
        <authorList>
            <person name="Takaki Y."/>
            <person name="Shimamura S."/>
            <person name="Nakagawa S."/>
            <person name="Fukuhara Y."/>
            <person name="Horikawa H."/>
            <person name="Ankai A."/>
            <person name="Harada T."/>
            <person name="Hosoyama A."/>
            <person name="Oguchi A."/>
            <person name="Fukui S."/>
            <person name="Fujita N."/>
            <person name="Takami H."/>
            <person name="Takai K."/>
        </authorList>
    </citation>
    <scope>NUCLEOTIDE SEQUENCE [LARGE SCALE GENOMIC DNA]</scope>
    <source>
        <strain evidence="7">DSM 14783 / JCM 11476 / NBRC 101012 / SSM1</strain>
    </source>
</reference>
<keyword evidence="3 5" id="KW-1133">Transmembrane helix</keyword>
<dbReference type="GO" id="GO:0005886">
    <property type="term" value="C:plasma membrane"/>
    <property type="evidence" value="ECO:0007669"/>
    <property type="project" value="TreeGrafter"/>
</dbReference>
<name>D3PCY8_DEFDS</name>
<keyword evidence="2 5" id="KW-0812">Transmembrane</keyword>
<dbReference type="Pfam" id="PF02361">
    <property type="entry name" value="CbiQ"/>
    <property type="match status" value="1"/>
</dbReference>
<dbReference type="STRING" id="639282.DEFDS_0989"/>
<organism evidence="6 7">
    <name type="scientific">Deferribacter desulfuricans (strain DSM 14783 / JCM 11476 / NBRC 101012 / SSM1)</name>
    <dbReference type="NCBI Taxonomy" id="639282"/>
    <lineage>
        <taxon>Bacteria</taxon>
        <taxon>Pseudomonadati</taxon>
        <taxon>Deferribacterota</taxon>
        <taxon>Deferribacteres</taxon>
        <taxon>Deferribacterales</taxon>
        <taxon>Deferribacteraceae</taxon>
        <taxon>Deferribacter</taxon>
    </lineage>
</organism>
<accession>D3PCY8</accession>
<dbReference type="CDD" id="cd16914">
    <property type="entry name" value="EcfT"/>
    <property type="match status" value="1"/>
</dbReference>
<feature type="transmembrane region" description="Helical" evidence="5">
    <location>
        <begin position="25"/>
        <end position="53"/>
    </location>
</feature>
<protein>
    <submittedName>
        <fullName evidence="6">Cobalt/nickel ABC transporter, permease</fullName>
    </submittedName>
</protein>
<dbReference type="Proteomes" id="UP000001520">
    <property type="component" value="Chromosome"/>
</dbReference>
<sequence>MNRIYFGRYFHADSFLHNMNTLLKFLIFISTIALVSSANSLALLLLFTIIVFILSKFSKINIKILLYYVKPFLFLLIFTFIIQLIFSQNGSFNPNFSNLGLSLIYTLRFFLIILLSALLTITTSPFDLVKIIYHLMIPLKVFKINSEEIAITSILAIRFIPLVFEEAEKIRIAQKIRGEERSFFKNLFSIDEFIIPLINRIFYFADQMSITLMYKRDWSKILKFSRPKNKEFLVFITVELLILLGFRYV</sequence>
<dbReference type="eggNOG" id="COG0619">
    <property type="taxonomic scope" value="Bacteria"/>
</dbReference>
<proteinExistence type="predicted"/>
<evidence type="ECO:0000256" key="1">
    <source>
        <dbReference type="ARBA" id="ARBA00004141"/>
    </source>
</evidence>
<dbReference type="AlphaFoldDB" id="D3PCY8"/>
<dbReference type="KEGG" id="ddf:DEFDS_0989"/>
<feature type="transmembrane region" description="Helical" evidence="5">
    <location>
        <begin position="65"/>
        <end position="86"/>
    </location>
</feature>
<feature type="transmembrane region" description="Helical" evidence="5">
    <location>
        <begin position="106"/>
        <end position="133"/>
    </location>
</feature>
<dbReference type="PANTHER" id="PTHR33514">
    <property type="entry name" value="PROTEIN ABCI12, CHLOROPLASTIC"/>
    <property type="match status" value="1"/>
</dbReference>
<evidence type="ECO:0000313" key="6">
    <source>
        <dbReference type="EMBL" id="BAI80461.1"/>
    </source>
</evidence>
<evidence type="ECO:0000256" key="2">
    <source>
        <dbReference type="ARBA" id="ARBA00022692"/>
    </source>
</evidence>
<evidence type="ECO:0000313" key="7">
    <source>
        <dbReference type="Proteomes" id="UP000001520"/>
    </source>
</evidence>
<evidence type="ECO:0000256" key="3">
    <source>
        <dbReference type="ARBA" id="ARBA00022989"/>
    </source>
</evidence>
<dbReference type="OrthoDB" id="3186578at2"/>
<dbReference type="InterPro" id="IPR003339">
    <property type="entry name" value="ABC/ECF_trnsptr_transmembrane"/>
</dbReference>
<evidence type="ECO:0000256" key="5">
    <source>
        <dbReference type="SAM" id="Phobius"/>
    </source>
</evidence>
<dbReference type="HOGENOM" id="CLU_056469_2_2_0"/>
<keyword evidence="4 5" id="KW-0472">Membrane</keyword>